<dbReference type="InterPro" id="IPR023210">
    <property type="entry name" value="NADP_OxRdtase_dom"/>
</dbReference>
<dbReference type="PANTHER" id="PTHR43364:SF1">
    <property type="entry name" value="OXIDOREDUCTASE YDHF"/>
    <property type="match status" value="1"/>
</dbReference>
<dbReference type="SUPFAM" id="SSF51430">
    <property type="entry name" value="NAD(P)-linked oxidoreductase"/>
    <property type="match status" value="1"/>
</dbReference>
<dbReference type="InterPro" id="IPR036812">
    <property type="entry name" value="NAD(P)_OxRdtase_dom_sf"/>
</dbReference>
<evidence type="ECO:0000259" key="1">
    <source>
        <dbReference type="Pfam" id="PF00248"/>
    </source>
</evidence>
<dbReference type="InterPro" id="IPR050523">
    <property type="entry name" value="AKR_Detox_Biosynth"/>
</dbReference>
<organism evidence="2 3">
    <name type="scientific">Streptococcus ictaluri 707-05</name>
    <dbReference type="NCBI Taxonomy" id="764299"/>
    <lineage>
        <taxon>Bacteria</taxon>
        <taxon>Bacillati</taxon>
        <taxon>Bacillota</taxon>
        <taxon>Bacilli</taxon>
        <taxon>Lactobacillales</taxon>
        <taxon>Streptococcaceae</taxon>
        <taxon>Streptococcus</taxon>
    </lineage>
</organism>
<dbReference type="PANTHER" id="PTHR43364">
    <property type="entry name" value="NADH-SPECIFIC METHYLGLYOXAL REDUCTASE-RELATED"/>
    <property type="match status" value="1"/>
</dbReference>
<dbReference type="EMBL" id="AEUX02000001">
    <property type="protein sequence ID" value="EHI70838.1"/>
    <property type="molecule type" value="Genomic_DNA"/>
</dbReference>
<name>G5JZZ4_9STRE</name>
<evidence type="ECO:0000313" key="3">
    <source>
        <dbReference type="Proteomes" id="UP000003330"/>
    </source>
</evidence>
<proteinExistence type="predicted"/>
<dbReference type="RefSeq" id="WP_008087144.1">
    <property type="nucleotide sequence ID" value="NZ_AEUX02000001.1"/>
</dbReference>
<evidence type="ECO:0000313" key="2">
    <source>
        <dbReference type="EMBL" id="EHI70838.1"/>
    </source>
</evidence>
<sequence>MKQQAIGQTDLMASSIILGCMRMAALDHQEAKKLLAKVLDLGINMIDHADIYGKGESESRYQQAAKELGVSRDQVILQSKCGIRQGFFDFSKDHIIASVEASLSRLGADYLDLLLLHRPDALVEPEEVAQAFEQLKKEGKVRHFGLSNHNRFQVELLQSYLDDPLVVNQMQLSPAHTPMIDAGLNVNMKTEAAFDRDNGMIEYSRLKGMTLQAWSPFQIDLAKGLFAGHPDYQELNQTISRLANHYGVSDEAIVIAWILRHPAKIQMVVGSMNPERWEKMVKADHITLSREEWYAIYRSAGNSLL</sequence>
<protein>
    <submittedName>
        <fullName evidence="2">Oxidoreductase, aldo/keto reductase family protein</fullName>
    </submittedName>
</protein>
<comment type="caution">
    <text evidence="2">The sequence shown here is derived from an EMBL/GenBank/DDBJ whole genome shotgun (WGS) entry which is preliminary data.</text>
</comment>
<dbReference type="OrthoDB" id="9773828at2"/>
<dbReference type="AlphaFoldDB" id="G5JZZ4"/>
<accession>G5JZZ4</accession>
<keyword evidence="3" id="KW-1185">Reference proteome</keyword>
<dbReference type="Gene3D" id="3.20.20.100">
    <property type="entry name" value="NADP-dependent oxidoreductase domain"/>
    <property type="match status" value="1"/>
</dbReference>
<feature type="domain" description="NADP-dependent oxidoreductase" evidence="1">
    <location>
        <begin position="16"/>
        <end position="296"/>
    </location>
</feature>
<dbReference type="GO" id="GO:0005829">
    <property type="term" value="C:cytosol"/>
    <property type="evidence" value="ECO:0007669"/>
    <property type="project" value="TreeGrafter"/>
</dbReference>
<dbReference type="CDD" id="cd19092">
    <property type="entry name" value="AKR_BsYcsN_EcYdhF-like"/>
    <property type="match status" value="1"/>
</dbReference>
<dbReference type="InterPro" id="IPR020471">
    <property type="entry name" value="AKR"/>
</dbReference>
<dbReference type="PRINTS" id="PR00069">
    <property type="entry name" value="ALDKETRDTASE"/>
</dbReference>
<reference evidence="2 3" key="1">
    <citation type="journal article" date="2014" name="Int. J. Syst. Evol. Microbiol.">
        <title>Phylogenomics and the dynamic genome evolution of the genus Streptococcus.</title>
        <authorList>
            <consortium name="The Broad Institute Genome Sequencing Platform"/>
            <person name="Richards V.P."/>
            <person name="Palmer S.R."/>
            <person name="Pavinski Bitar P.D."/>
            <person name="Qin X."/>
            <person name="Weinstock G.M."/>
            <person name="Highlander S.K."/>
            <person name="Town C.D."/>
            <person name="Burne R.A."/>
            <person name="Stanhope M.J."/>
        </authorList>
    </citation>
    <scope>NUCLEOTIDE SEQUENCE [LARGE SCALE GENOMIC DNA]</scope>
    <source>
        <strain evidence="2 3">707-05</strain>
    </source>
</reference>
<dbReference type="Pfam" id="PF00248">
    <property type="entry name" value="Aldo_ket_red"/>
    <property type="match status" value="1"/>
</dbReference>
<dbReference type="Proteomes" id="UP000003330">
    <property type="component" value="Unassembled WGS sequence"/>
</dbReference>
<gene>
    <name evidence="2" type="ORF">STRIC_0858</name>
</gene>
<dbReference type="GO" id="GO:0016491">
    <property type="term" value="F:oxidoreductase activity"/>
    <property type="evidence" value="ECO:0007669"/>
    <property type="project" value="InterPro"/>
</dbReference>
<dbReference type="STRING" id="764299.STRIC_0858"/>
<dbReference type="eggNOG" id="COG4989">
    <property type="taxonomic scope" value="Bacteria"/>
</dbReference>